<dbReference type="VEuPathDB" id="VectorBase:GPPI024082"/>
<dbReference type="EnsemblMetazoa" id="GPPI024082-RA">
    <property type="protein sequence ID" value="GPPI024082-PA"/>
    <property type="gene ID" value="GPPI024082"/>
</dbReference>
<organism evidence="1 2">
    <name type="scientific">Glossina palpalis gambiensis</name>
    <dbReference type="NCBI Taxonomy" id="67801"/>
    <lineage>
        <taxon>Eukaryota</taxon>
        <taxon>Metazoa</taxon>
        <taxon>Ecdysozoa</taxon>
        <taxon>Arthropoda</taxon>
        <taxon>Hexapoda</taxon>
        <taxon>Insecta</taxon>
        <taxon>Pterygota</taxon>
        <taxon>Neoptera</taxon>
        <taxon>Endopterygota</taxon>
        <taxon>Diptera</taxon>
        <taxon>Brachycera</taxon>
        <taxon>Muscomorpha</taxon>
        <taxon>Hippoboscoidea</taxon>
        <taxon>Glossinidae</taxon>
        <taxon>Glossina</taxon>
    </lineage>
</organism>
<dbReference type="EMBL" id="JXJN01011083">
    <property type="status" value="NOT_ANNOTATED_CDS"/>
    <property type="molecule type" value="Genomic_DNA"/>
</dbReference>
<reference evidence="2" key="1">
    <citation type="submission" date="2015-01" db="EMBL/GenBank/DDBJ databases">
        <authorList>
            <person name="Aksoy S."/>
            <person name="Warren W."/>
            <person name="Wilson R.K."/>
        </authorList>
    </citation>
    <scope>NUCLEOTIDE SEQUENCE [LARGE SCALE GENOMIC DNA]</scope>
    <source>
        <strain evidence="2">IAEA</strain>
    </source>
</reference>
<dbReference type="Proteomes" id="UP000092460">
    <property type="component" value="Unassembled WGS sequence"/>
</dbReference>
<reference evidence="1" key="2">
    <citation type="submission" date="2020-05" db="UniProtKB">
        <authorList>
            <consortium name="EnsemblMetazoa"/>
        </authorList>
    </citation>
    <scope>IDENTIFICATION</scope>
    <source>
        <strain evidence="1">IAEA</strain>
    </source>
</reference>
<name>A0A1B0BAN5_9MUSC</name>
<evidence type="ECO:0000313" key="2">
    <source>
        <dbReference type="Proteomes" id="UP000092460"/>
    </source>
</evidence>
<accession>A0A1B0BAN5</accession>
<evidence type="ECO:0000313" key="1">
    <source>
        <dbReference type="EnsemblMetazoa" id="GPPI024082-PA"/>
    </source>
</evidence>
<sequence>MEETGMNGLKRLEGGSARTSYTAYLWYEEELGYKRAVETIEKQTKREHRIEESICLQIVSEESICVGFEESMLDKAIPIINDIILGLTDMSCDAETRTNETGEPRSYPDRAFDFRFDFLKTCWTATCVLTAAAAKAATWAAAGEYSDVVDLSAASERMSGFLRSK</sequence>
<proteinExistence type="predicted"/>
<dbReference type="AlphaFoldDB" id="A0A1B0BAN5"/>
<protein>
    <submittedName>
        <fullName evidence="1">Uncharacterized protein</fullName>
    </submittedName>
</protein>
<keyword evidence="2" id="KW-1185">Reference proteome</keyword>